<dbReference type="InterPro" id="IPR003439">
    <property type="entry name" value="ABC_transporter-like_ATP-bd"/>
</dbReference>
<dbReference type="GO" id="GO:0016887">
    <property type="term" value="F:ATP hydrolysis activity"/>
    <property type="evidence" value="ECO:0007669"/>
    <property type="project" value="InterPro"/>
</dbReference>
<sequence>MSRHTIANDTRANDTADDEIVLSVRNLSVEFATGNGYTRVVDDVSFSLRPRETMGIVGESGSGKSVTSMSIMRLIPTPPGRIANGEIVFAGQDLLQLSELEMRRIRGDRISMIFQEPLTALNPAYTIGNQLVEAIRTHREITRKQATERAAELLDLVGIPSPRQRLLDYPHQFSGGMLQRAMIAGALACDPELLIADEPTTALDVTIQAQILELLRRVQEEFGMSMLFISHDLGVIADVCDRVGVMYAGQLVESSDVFELFARPFHPYTEGLLRAMPQHTAGSEELVPIPGTTPDLASVEAQCRFEPRCRHAVAGCGETVVPLETVGAREVRCLRAHHLELEGAS</sequence>
<evidence type="ECO:0000313" key="10">
    <source>
        <dbReference type="Proteomes" id="UP001143463"/>
    </source>
</evidence>
<keyword evidence="5" id="KW-0547">Nucleotide-binding</keyword>
<dbReference type="InterPro" id="IPR003593">
    <property type="entry name" value="AAA+_ATPase"/>
</dbReference>
<name>A0A9W6L053_9PSEU</name>
<dbReference type="SMART" id="SM00382">
    <property type="entry name" value="AAA"/>
    <property type="match status" value="1"/>
</dbReference>
<evidence type="ECO:0000256" key="3">
    <source>
        <dbReference type="ARBA" id="ARBA00022448"/>
    </source>
</evidence>
<dbReference type="FunFam" id="3.40.50.300:FF:000016">
    <property type="entry name" value="Oligopeptide ABC transporter ATP-binding component"/>
    <property type="match status" value="1"/>
</dbReference>
<dbReference type="Pfam" id="PF00005">
    <property type="entry name" value="ABC_tran"/>
    <property type="match status" value="1"/>
</dbReference>
<dbReference type="CDD" id="cd03257">
    <property type="entry name" value="ABC_NikE_OppD_transporters"/>
    <property type="match status" value="1"/>
</dbReference>
<evidence type="ECO:0000256" key="4">
    <source>
        <dbReference type="ARBA" id="ARBA00022475"/>
    </source>
</evidence>
<evidence type="ECO:0000256" key="1">
    <source>
        <dbReference type="ARBA" id="ARBA00004202"/>
    </source>
</evidence>
<keyword evidence="6 9" id="KW-0067">ATP-binding</keyword>
<dbReference type="AlphaFoldDB" id="A0A9W6L053"/>
<dbReference type="Proteomes" id="UP001143463">
    <property type="component" value="Unassembled WGS sequence"/>
</dbReference>
<dbReference type="InterPro" id="IPR050388">
    <property type="entry name" value="ABC_Ni/Peptide_Import"/>
</dbReference>
<evidence type="ECO:0000259" key="8">
    <source>
        <dbReference type="PROSITE" id="PS50893"/>
    </source>
</evidence>
<feature type="domain" description="ABC transporter" evidence="8">
    <location>
        <begin position="24"/>
        <end position="273"/>
    </location>
</feature>
<dbReference type="Pfam" id="PF08352">
    <property type="entry name" value="oligo_HPY"/>
    <property type="match status" value="1"/>
</dbReference>
<keyword evidence="7" id="KW-0472">Membrane</keyword>
<reference evidence="9" key="2">
    <citation type="submission" date="2023-01" db="EMBL/GenBank/DDBJ databases">
        <authorList>
            <person name="Sun Q."/>
            <person name="Evtushenko L."/>
        </authorList>
    </citation>
    <scope>NUCLEOTIDE SEQUENCE</scope>
    <source>
        <strain evidence="9">VKM Ac-1069</strain>
    </source>
</reference>
<keyword evidence="10" id="KW-1185">Reference proteome</keyword>
<dbReference type="PANTHER" id="PTHR43297">
    <property type="entry name" value="OLIGOPEPTIDE TRANSPORT ATP-BINDING PROTEIN APPD"/>
    <property type="match status" value="1"/>
</dbReference>
<evidence type="ECO:0000313" key="9">
    <source>
        <dbReference type="EMBL" id="GLL10578.1"/>
    </source>
</evidence>
<evidence type="ECO:0000256" key="7">
    <source>
        <dbReference type="ARBA" id="ARBA00023136"/>
    </source>
</evidence>
<dbReference type="GO" id="GO:0005886">
    <property type="term" value="C:plasma membrane"/>
    <property type="evidence" value="ECO:0007669"/>
    <property type="project" value="UniProtKB-SubCell"/>
</dbReference>
<comment type="caution">
    <text evidence="9">The sequence shown here is derived from an EMBL/GenBank/DDBJ whole genome shotgun (WGS) entry which is preliminary data.</text>
</comment>
<dbReference type="NCBIfam" id="TIGR01727">
    <property type="entry name" value="oligo_HPY"/>
    <property type="match status" value="1"/>
</dbReference>
<dbReference type="GO" id="GO:0005524">
    <property type="term" value="F:ATP binding"/>
    <property type="evidence" value="ECO:0007669"/>
    <property type="project" value="UniProtKB-KW"/>
</dbReference>
<dbReference type="InterPro" id="IPR017871">
    <property type="entry name" value="ABC_transporter-like_CS"/>
</dbReference>
<accession>A0A9W6L053</accession>
<comment type="subcellular location">
    <subcellularLocation>
        <location evidence="1">Cell membrane</location>
        <topology evidence="1">Peripheral membrane protein</topology>
    </subcellularLocation>
</comment>
<evidence type="ECO:0000256" key="6">
    <source>
        <dbReference type="ARBA" id="ARBA00022840"/>
    </source>
</evidence>
<comment type="similarity">
    <text evidence="2">Belongs to the ABC transporter superfamily.</text>
</comment>
<keyword evidence="3" id="KW-0813">Transport</keyword>
<dbReference type="RefSeq" id="WP_051736806.1">
    <property type="nucleotide sequence ID" value="NZ_BAAAUZ010000002.1"/>
</dbReference>
<evidence type="ECO:0000256" key="2">
    <source>
        <dbReference type="ARBA" id="ARBA00005417"/>
    </source>
</evidence>
<dbReference type="PROSITE" id="PS00211">
    <property type="entry name" value="ABC_TRANSPORTER_1"/>
    <property type="match status" value="1"/>
</dbReference>
<organism evidence="9 10">
    <name type="scientific">Pseudonocardia halophobica</name>
    <dbReference type="NCBI Taxonomy" id="29401"/>
    <lineage>
        <taxon>Bacteria</taxon>
        <taxon>Bacillati</taxon>
        <taxon>Actinomycetota</taxon>
        <taxon>Actinomycetes</taxon>
        <taxon>Pseudonocardiales</taxon>
        <taxon>Pseudonocardiaceae</taxon>
        <taxon>Pseudonocardia</taxon>
    </lineage>
</organism>
<dbReference type="Gene3D" id="3.40.50.300">
    <property type="entry name" value="P-loop containing nucleotide triphosphate hydrolases"/>
    <property type="match status" value="1"/>
</dbReference>
<dbReference type="SUPFAM" id="SSF52540">
    <property type="entry name" value="P-loop containing nucleoside triphosphate hydrolases"/>
    <property type="match status" value="1"/>
</dbReference>
<dbReference type="PANTHER" id="PTHR43297:SF2">
    <property type="entry name" value="DIPEPTIDE TRANSPORT ATP-BINDING PROTEIN DPPD"/>
    <property type="match status" value="1"/>
</dbReference>
<dbReference type="InterPro" id="IPR013563">
    <property type="entry name" value="Oligopep_ABC_C"/>
</dbReference>
<reference evidence="9" key="1">
    <citation type="journal article" date="2014" name="Int. J. Syst. Evol. Microbiol.">
        <title>Complete genome sequence of Corynebacterium casei LMG S-19264T (=DSM 44701T), isolated from a smear-ripened cheese.</title>
        <authorList>
            <consortium name="US DOE Joint Genome Institute (JGI-PGF)"/>
            <person name="Walter F."/>
            <person name="Albersmeier A."/>
            <person name="Kalinowski J."/>
            <person name="Ruckert C."/>
        </authorList>
    </citation>
    <scope>NUCLEOTIDE SEQUENCE</scope>
    <source>
        <strain evidence="9">VKM Ac-1069</strain>
    </source>
</reference>
<proteinExistence type="inferred from homology"/>
<evidence type="ECO:0000256" key="5">
    <source>
        <dbReference type="ARBA" id="ARBA00022741"/>
    </source>
</evidence>
<dbReference type="InterPro" id="IPR027417">
    <property type="entry name" value="P-loop_NTPase"/>
</dbReference>
<gene>
    <name evidence="9" type="ORF">GCM10017577_17180</name>
</gene>
<dbReference type="GO" id="GO:0015833">
    <property type="term" value="P:peptide transport"/>
    <property type="evidence" value="ECO:0007669"/>
    <property type="project" value="InterPro"/>
</dbReference>
<dbReference type="PROSITE" id="PS50893">
    <property type="entry name" value="ABC_TRANSPORTER_2"/>
    <property type="match status" value="1"/>
</dbReference>
<keyword evidence="4" id="KW-1003">Cell membrane</keyword>
<dbReference type="EMBL" id="BSFQ01000005">
    <property type="protein sequence ID" value="GLL10578.1"/>
    <property type="molecule type" value="Genomic_DNA"/>
</dbReference>
<protein>
    <submittedName>
        <fullName evidence="9">ABC transporter ATP-binding protein</fullName>
    </submittedName>
</protein>